<sequence length="389" mass="42874">MSSDHFDLDDDEEPPALVSTEIPLDLEDLQLSKAPITIVTGYLGAGKTTLLNYILTEQHSKKIAVILNEFGNSSDIEKSLTVQKDGQQVEEWLELANGCICCSVKDMGVAAIEKLMERRGKFDYILLETTGLADPGNIAPMFWLDEALKSTIFLDGIVTLVDAANIIRTLEDQEAFSRDDEAGVGMTTAHLQISHADVVVINKADLVTREEIEVVKQRIAGMNGLARIIVTEKGKVDNLEEWLLDLKAYETVGELKTPIKTQLDETISTVSLELPELDEEMLDSLDAWIRSLLWEAEVPSPPKGLGDRVPGDSSKQPILDIHRLKGRAITKTGNALLIQGVRETFEIFDAPDQNSAIKAGGKLVLIGRGLRDVDVNESLKWFLSRGRAE</sequence>
<dbReference type="EMBL" id="NESQ01000197">
    <property type="protein sequence ID" value="PUU76193.1"/>
    <property type="molecule type" value="Genomic_DNA"/>
</dbReference>
<evidence type="ECO:0000259" key="9">
    <source>
        <dbReference type="Pfam" id="PF07683"/>
    </source>
</evidence>
<dbReference type="AlphaFoldDB" id="A0A2T6ZL39"/>
<dbReference type="PANTHER" id="PTHR13748:SF31">
    <property type="entry name" value="ZINC-REGULATED GTPASE METALLOPROTEIN ACTIVATOR 1A-RELATED"/>
    <property type="match status" value="1"/>
</dbReference>
<evidence type="ECO:0000256" key="5">
    <source>
        <dbReference type="ARBA" id="ARBA00023186"/>
    </source>
</evidence>
<protein>
    <submittedName>
        <fullName evidence="10">CobW/HypB/UreG, nucleotide-binding domain-domain-containing protein</fullName>
    </submittedName>
</protein>
<dbReference type="CDD" id="cd03112">
    <property type="entry name" value="CobW-like"/>
    <property type="match status" value="1"/>
</dbReference>
<feature type="domain" description="CobW/HypB/UreG nucleotide-binding" evidence="8">
    <location>
        <begin position="35"/>
        <end position="229"/>
    </location>
</feature>
<dbReference type="GO" id="GO:0016787">
    <property type="term" value="F:hydrolase activity"/>
    <property type="evidence" value="ECO:0007669"/>
    <property type="project" value="UniProtKB-KW"/>
</dbReference>
<dbReference type="SUPFAM" id="SSF90002">
    <property type="entry name" value="Hypothetical protein YjiA, C-terminal domain"/>
    <property type="match status" value="1"/>
</dbReference>
<accession>A0A2T6ZL39</accession>
<keyword evidence="2" id="KW-0378">Hydrolase</keyword>
<proteinExistence type="inferred from homology"/>
<reference evidence="10 11" key="1">
    <citation type="submission" date="2017-04" db="EMBL/GenBank/DDBJ databases">
        <title>Draft genome sequence of Tuber borchii Vittad., a whitish edible truffle.</title>
        <authorList>
            <consortium name="DOE Joint Genome Institute"/>
            <person name="Murat C."/>
            <person name="Kuo A."/>
            <person name="Barry K.W."/>
            <person name="Clum A."/>
            <person name="Dockter R.B."/>
            <person name="Fauchery L."/>
            <person name="Iotti M."/>
            <person name="Kohler A."/>
            <person name="Labutti K."/>
            <person name="Lindquist E.A."/>
            <person name="Lipzen A."/>
            <person name="Ohm R.A."/>
            <person name="Wang M."/>
            <person name="Grigoriev I.V."/>
            <person name="Zambonelli A."/>
            <person name="Martin F.M."/>
        </authorList>
    </citation>
    <scope>NUCLEOTIDE SEQUENCE [LARGE SCALE GENOMIC DNA]</scope>
    <source>
        <strain evidence="10 11">Tbo3840</strain>
    </source>
</reference>
<evidence type="ECO:0000256" key="7">
    <source>
        <dbReference type="ARBA" id="ARBA00049117"/>
    </source>
</evidence>
<dbReference type="STRING" id="42251.A0A2T6ZL39"/>
<evidence type="ECO:0000256" key="4">
    <source>
        <dbReference type="ARBA" id="ARBA00023134"/>
    </source>
</evidence>
<dbReference type="OrthoDB" id="258627at2759"/>
<feature type="domain" description="CobW C-terminal" evidence="9">
    <location>
        <begin position="289"/>
        <end position="380"/>
    </location>
</feature>
<dbReference type="GO" id="GO:0005737">
    <property type="term" value="C:cytoplasm"/>
    <property type="evidence" value="ECO:0007669"/>
    <property type="project" value="TreeGrafter"/>
</dbReference>
<evidence type="ECO:0000256" key="6">
    <source>
        <dbReference type="ARBA" id="ARBA00034320"/>
    </source>
</evidence>
<gene>
    <name evidence="10" type="ORF">B9Z19DRAFT_1088784</name>
</gene>
<evidence type="ECO:0000313" key="10">
    <source>
        <dbReference type="EMBL" id="PUU76193.1"/>
    </source>
</evidence>
<evidence type="ECO:0000259" key="8">
    <source>
        <dbReference type="Pfam" id="PF02492"/>
    </source>
</evidence>
<dbReference type="InterPro" id="IPR003495">
    <property type="entry name" value="CobW/HypB/UreG_nucleotide-bd"/>
</dbReference>
<dbReference type="GO" id="GO:0005525">
    <property type="term" value="F:GTP binding"/>
    <property type="evidence" value="ECO:0007669"/>
    <property type="project" value="UniProtKB-KW"/>
</dbReference>
<keyword evidence="1" id="KW-0547">Nucleotide-binding</keyword>
<dbReference type="InterPro" id="IPR036627">
    <property type="entry name" value="CobW-likC_sf"/>
</dbReference>
<keyword evidence="11" id="KW-1185">Reference proteome</keyword>
<keyword evidence="4" id="KW-0342">GTP-binding</keyword>
<dbReference type="Gene3D" id="3.40.50.300">
    <property type="entry name" value="P-loop containing nucleotide triphosphate hydrolases"/>
    <property type="match status" value="1"/>
</dbReference>
<keyword evidence="5" id="KW-0143">Chaperone</keyword>
<dbReference type="SUPFAM" id="SSF52540">
    <property type="entry name" value="P-loop containing nucleoside triphosphate hydrolases"/>
    <property type="match status" value="1"/>
</dbReference>
<dbReference type="InterPro" id="IPR051316">
    <property type="entry name" value="Zinc-reg_GTPase_activator"/>
</dbReference>
<dbReference type="InterPro" id="IPR027417">
    <property type="entry name" value="P-loop_NTPase"/>
</dbReference>
<dbReference type="Gene3D" id="3.30.1220.10">
    <property type="entry name" value="CobW-like, C-terminal domain"/>
    <property type="match status" value="1"/>
</dbReference>
<evidence type="ECO:0000256" key="1">
    <source>
        <dbReference type="ARBA" id="ARBA00022741"/>
    </source>
</evidence>
<dbReference type="PANTHER" id="PTHR13748">
    <property type="entry name" value="COBW-RELATED"/>
    <property type="match status" value="1"/>
</dbReference>
<dbReference type="InterPro" id="IPR011629">
    <property type="entry name" value="CobW-like_C"/>
</dbReference>
<comment type="similarity">
    <text evidence="6">Belongs to the SIMIBI class G3E GTPase family. ZNG1 subfamily.</text>
</comment>
<keyword evidence="3" id="KW-0862">Zinc</keyword>
<organism evidence="10 11">
    <name type="scientific">Tuber borchii</name>
    <name type="common">White truffle</name>
    <dbReference type="NCBI Taxonomy" id="42251"/>
    <lineage>
        <taxon>Eukaryota</taxon>
        <taxon>Fungi</taxon>
        <taxon>Dikarya</taxon>
        <taxon>Ascomycota</taxon>
        <taxon>Pezizomycotina</taxon>
        <taxon>Pezizomycetes</taxon>
        <taxon>Pezizales</taxon>
        <taxon>Tuberaceae</taxon>
        <taxon>Tuber</taxon>
    </lineage>
</organism>
<dbReference type="Proteomes" id="UP000244722">
    <property type="component" value="Unassembled WGS sequence"/>
</dbReference>
<dbReference type="Pfam" id="PF07683">
    <property type="entry name" value="CobW_C"/>
    <property type="match status" value="1"/>
</dbReference>
<evidence type="ECO:0000256" key="3">
    <source>
        <dbReference type="ARBA" id="ARBA00022833"/>
    </source>
</evidence>
<dbReference type="Pfam" id="PF02492">
    <property type="entry name" value="cobW"/>
    <property type="match status" value="1"/>
</dbReference>
<evidence type="ECO:0000256" key="2">
    <source>
        <dbReference type="ARBA" id="ARBA00022801"/>
    </source>
</evidence>
<comment type="caution">
    <text evidence="10">The sequence shown here is derived from an EMBL/GenBank/DDBJ whole genome shotgun (WGS) entry which is preliminary data.</text>
</comment>
<evidence type="ECO:0000313" key="11">
    <source>
        <dbReference type="Proteomes" id="UP000244722"/>
    </source>
</evidence>
<comment type="catalytic activity">
    <reaction evidence="7">
        <text>GTP + H2O = GDP + phosphate + H(+)</text>
        <dbReference type="Rhea" id="RHEA:19669"/>
        <dbReference type="ChEBI" id="CHEBI:15377"/>
        <dbReference type="ChEBI" id="CHEBI:15378"/>
        <dbReference type="ChEBI" id="CHEBI:37565"/>
        <dbReference type="ChEBI" id="CHEBI:43474"/>
        <dbReference type="ChEBI" id="CHEBI:58189"/>
    </reaction>
    <physiologicalReaction direction="left-to-right" evidence="7">
        <dbReference type="Rhea" id="RHEA:19670"/>
    </physiologicalReaction>
</comment>
<name>A0A2T6ZL39_TUBBO</name>